<keyword evidence="7" id="KW-0653">Protein transport</keyword>
<evidence type="ECO:0000313" key="14">
    <source>
        <dbReference type="Proteomes" id="UP000019384"/>
    </source>
</evidence>
<comment type="similarity">
    <text evidence="2">Belongs to the ATG3 family.</text>
</comment>
<evidence type="ECO:0000256" key="7">
    <source>
        <dbReference type="ARBA" id="ARBA00022927"/>
    </source>
</evidence>
<comment type="function">
    <text evidence="9">E2 conjugating enzyme required for the cytoplasm to vacuole transport (Cvt) and autophagy. Required for selective autophagic degradation of the nucleus (nucleophagy) as well as for mitophagy which contributes to regulate mitochondrial quantity and quality by eliminating the mitochondria to a basal level to fulfill cellular energy requirements and preventing excess ROS production. Responsible for the E2-like covalent binding of phosphatidylethanolamine to the C-terminal Gly of ATG8. The ATG12-ATG5 conjugate plays a role of an E3 and promotes the transfer of ATG8 from ATG3 to phosphatidylethanolamine (PE). This step is required for the membrane association of ATG8. The formation of the ATG8-phosphatidylethanolamine conjugate is essential for autophagy and for the cytoplasm to vacuole transport (Cvt). The ATG8-PE conjugate mediates tethering between adjacent membranes and stimulates membrane hemifusion, leading to expansion of the autophagosomal membrane during autophagy.</text>
</comment>
<dbReference type="STRING" id="1382522.W6MKU9"/>
<dbReference type="GO" id="GO:0000422">
    <property type="term" value="P:autophagy of mitochondrion"/>
    <property type="evidence" value="ECO:0007669"/>
    <property type="project" value="EnsemblFungi"/>
</dbReference>
<feature type="compositionally biased region" description="Acidic residues" evidence="12">
    <location>
        <begin position="88"/>
        <end position="102"/>
    </location>
</feature>
<dbReference type="Proteomes" id="UP000019384">
    <property type="component" value="Unassembled WGS sequence"/>
</dbReference>
<keyword evidence="6" id="KW-0833">Ubl conjugation pathway</keyword>
<gene>
    <name evidence="13" type="ORF">KUCA_T00002993001</name>
</gene>
<evidence type="ECO:0000256" key="6">
    <source>
        <dbReference type="ARBA" id="ARBA00022786"/>
    </source>
</evidence>
<evidence type="ECO:0000256" key="9">
    <source>
        <dbReference type="ARBA" id="ARBA00025674"/>
    </source>
</evidence>
<dbReference type="GO" id="GO:0019776">
    <property type="term" value="F:Atg8-family ligase activity"/>
    <property type="evidence" value="ECO:0007669"/>
    <property type="project" value="EnsemblFungi"/>
</dbReference>
<keyword evidence="5" id="KW-0963">Cytoplasm</keyword>
<proteinExistence type="inferred from homology"/>
<evidence type="ECO:0000256" key="12">
    <source>
        <dbReference type="SAM" id="MobiDB-lite"/>
    </source>
</evidence>
<dbReference type="GO" id="GO:0061723">
    <property type="term" value="P:glycophagy"/>
    <property type="evidence" value="ECO:0007669"/>
    <property type="project" value="TreeGrafter"/>
</dbReference>
<evidence type="ECO:0000256" key="4">
    <source>
        <dbReference type="ARBA" id="ARBA00022448"/>
    </source>
</evidence>
<evidence type="ECO:0000256" key="2">
    <source>
        <dbReference type="ARBA" id="ARBA00007683"/>
    </source>
</evidence>
<dbReference type="PANTHER" id="PTHR12866:SF2">
    <property type="entry name" value="UBIQUITIN-LIKE-CONJUGATING ENZYME ATG3"/>
    <property type="match status" value="1"/>
</dbReference>
<dbReference type="Pfam" id="PF03987">
    <property type="entry name" value="Autophagy_act_C"/>
    <property type="match status" value="1"/>
</dbReference>
<accession>W6MKU9</accession>
<dbReference type="GO" id="GO:0006612">
    <property type="term" value="P:protein targeting to membrane"/>
    <property type="evidence" value="ECO:0007669"/>
    <property type="project" value="EnsemblFungi"/>
</dbReference>
<dbReference type="GO" id="GO:0000045">
    <property type="term" value="P:autophagosome assembly"/>
    <property type="evidence" value="ECO:0007669"/>
    <property type="project" value="EnsemblFungi"/>
</dbReference>
<keyword evidence="14" id="KW-1185">Reference proteome</keyword>
<dbReference type="GeneID" id="34520400"/>
<dbReference type="OrthoDB" id="1584384at2759"/>
<reference evidence="13" key="1">
    <citation type="submission" date="2013-12" db="EMBL/GenBank/DDBJ databases">
        <authorList>
            <person name="Genoscope - CEA"/>
        </authorList>
    </citation>
    <scope>NUCLEOTIDE SEQUENCE</scope>
    <source>
        <strain evidence="13">CBS 1993</strain>
    </source>
</reference>
<organism evidence="13 14">
    <name type="scientific">Kuraishia capsulata CBS 1993</name>
    <dbReference type="NCBI Taxonomy" id="1382522"/>
    <lineage>
        <taxon>Eukaryota</taxon>
        <taxon>Fungi</taxon>
        <taxon>Dikarya</taxon>
        <taxon>Ascomycota</taxon>
        <taxon>Saccharomycotina</taxon>
        <taxon>Pichiomycetes</taxon>
        <taxon>Pichiales</taxon>
        <taxon>Pichiaceae</taxon>
        <taxon>Kuraishia</taxon>
    </lineage>
</organism>
<comment type="subcellular location">
    <subcellularLocation>
        <location evidence="1">Cytoplasm</location>
    </subcellularLocation>
</comment>
<dbReference type="HOGENOM" id="CLU_027518_2_0_1"/>
<protein>
    <recommendedName>
        <fullName evidence="3">Autophagy-related protein 3</fullName>
    </recommendedName>
    <alternativeName>
        <fullName evidence="10 11">Autophagy-related E2-like conjugation enzyme ATG3</fullName>
    </alternativeName>
</protein>
<dbReference type="GO" id="GO:0005829">
    <property type="term" value="C:cytosol"/>
    <property type="evidence" value="ECO:0007669"/>
    <property type="project" value="EnsemblFungi"/>
</dbReference>
<evidence type="ECO:0000256" key="8">
    <source>
        <dbReference type="ARBA" id="ARBA00023006"/>
    </source>
</evidence>
<evidence type="ECO:0000256" key="1">
    <source>
        <dbReference type="ARBA" id="ARBA00004496"/>
    </source>
</evidence>
<keyword evidence="8" id="KW-0072">Autophagy</keyword>
<dbReference type="RefSeq" id="XP_022459012.1">
    <property type="nucleotide sequence ID" value="XM_022603292.1"/>
</dbReference>
<evidence type="ECO:0000256" key="10">
    <source>
        <dbReference type="ARBA" id="ARBA00032144"/>
    </source>
</evidence>
<dbReference type="PANTHER" id="PTHR12866">
    <property type="entry name" value="UBIQUITIN-LIKE-CONJUGATING ENZYME ATG3"/>
    <property type="match status" value="1"/>
</dbReference>
<reference evidence="13" key="2">
    <citation type="submission" date="2014-02" db="EMBL/GenBank/DDBJ databases">
        <title>Complete DNA sequence of /Kuraishia capsulata/ illustrates novel genomic features among budding yeasts (/Saccharomycotina/).</title>
        <authorList>
            <person name="Morales L."/>
            <person name="Noel B."/>
            <person name="Porcel B."/>
            <person name="Marcet-Houben M."/>
            <person name="Hullo M-F."/>
            <person name="Sacerdot C."/>
            <person name="Tekaia F."/>
            <person name="Leh-Louis V."/>
            <person name="Despons L."/>
            <person name="Khanna V."/>
            <person name="Aury J-M."/>
            <person name="Barbe V."/>
            <person name="Couloux A."/>
            <person name="Labadie K."/>
            <person name="Pelletier E."/>
            <person name="Souciet J-L."/>
            <person name="Boekhout T."/>
            <person name="Gabaldon T."/>
            <person name="Wincker P."/>
            <person name="Dujon B."/>
        </authorList>
    </citation>
    <scope>NUCLEOTIDE SEQUENCE</scope>
    <source>
        <strain evidence="13">CBS 1993</strain>
    </source>
</reference>
<dbReference type="EMBL" id="HG793127">
    <property type="protein sequence ID" value="CDK27016.1"/>
    <property type="molecule type" value="Genomic_DNA"/>
</dbReference>
<dbReference type="GO" id="GO:0005739">
    <property type="term" value="C:mitochondrion"/>
    <property type="evidence" value="ECO:0007669"/>
    <property type="project" value="EnsemblFungi"/>
</dbReference>
<evidence type="ECO:0000313" key="13">
    <source>
        <dbReference type="EMBL" id="CDK27016.1"/>
    </source>
</evidence>
<feature type="region of interest" description="Disordered" evidence="12">
    <location>
        <begin position="88"/>
        <end position="120"/>
    </location>
</feature>
<sequence>MLRSTIRSWREYLTPVSHESTFRSSGEITPEEFVEAGDYLVYKFPTWQWSPAPESKRKDFLPADKQFLVTRHVPSYARCEDYLDEDADDGADVEVSDGEDGEGWTATHHQAYTRSHCLPEQERRHSDAYVGMKESSDDESANNDIDELIEEDAEGGDAEAPGAGVPGIINGPVDDLVRYYDLYVGYSTSYRVPKMYLVGFDYNGTPLTPDEMFEDISSDYRKKTATIEKAPFLSNTTSVSIHPCKHATVMKVLMNRAAKAAKAKSTKSITSGVAKLGLADSDSKQSDQDDEWEDVEGDEVVRVDQYLIVFLKFISSVTPGIEHDYTMDAF</sequence>
<evidence type="ECO:0000256" key="5">
    <source>
        <dbReference type="ARBA" id="ARBA00022490"/>
    </source>
</evidence>
<dbReference type="AlphaFoldDB" id="W6MKU9"/>
<dbReference type="GO" id="GO:0000407">
    <property type="term" value="C:phagophore assembly site"/>
    <property type="evidence" value="ECO:0007669"/>
    <property type="project" value="EnsemblFungi"/>
</dbReference>
<dbReference type="InterPro" id="IPR007135">
    <property type="entry name" value="Atg3/Atg10"/>
</dbReference>
<keyword evidence="4" id="KW-0813">Transport</keyword>
<evidence type="ECO:0000256" key="3">
    <source>
        <dbReference type="ARBA" id="ARBA00018067"/>
    </source>
</evidence>
<dbReference type="GO" id="GO:0061908">
    <property type="term" value="C:phagophore"/>
    <property type="evidence" value="ECO:0007669"/>
    <property type="project" value="EnsemblFungi"/>
</dbReference>
<dbReference type="GO" id="GO:0034727">
    <property type="term" value="P:piecemeal microautophagy of the nucleus"/>
    <property type="evidence" value="ECO:0007669"/>
    <property type="project" value="EnsemblFungi"/>
</dbReference>
<dbReference type="GO" id="GO:0032258">
    <property type="term" value="P:cytoplasm to vacuole targeting by the Cvt pathway"/>
    <property type="evidence" value="ECO:0007669"/>
    <property type="project" value="EnsemblFungi"/>
</dbReference>
<evidence type="ECO:0000256" key="11">
    <source>
        <dbReference type="ARBA" id="ARBA00033139"/>
    </source>
</evidence>
<name>W6MKU9_9ASCO</name>